<keyword evidence="8" id="KW-0862">Zinc</keyword>
<protein>
    <submittedName>
        <fullName evidence="10">Alkaline ceramidase 3</fullName>
    </submittedName>
</protein>
<comment type="cofactor">
    <cofactor evidence="8">
        <name>Zn(2+)</name>
        <dbReference type="ChEBI" id="CHEBI:29105"/>
    </cofactor>
</comment>
<feature type="binding site" evidence="8">
    <location>
        <position position="271"/>
    </location>
    <ligand>
        <name>Zn(2+)</name>
        <dbReference type="ChEBI" id="CHEBI:29105"/>
        <note>catalytic</note>
    </ligand>
</feature>
<sequence length="322" mass="36257">MEVNDWNGYWGPATSSIDWCEDNYVVSYYIAEFFNAFSSFAMIILGEAACYSISRLQSTMERRILQDKRISTPTASTTSAGSMSSSMSPPNLFRFKLAFRTITVVGIGSFLFHATLLHHMQMLDELPMLYSVLVLFFCLVESRYGRQPIWFPRLLAGVGVVVTALVVLTEGNTQFYSFHLTFGPLEVATLFLVFRVYQARKAQYPDVKRVFEAGIGLYAFAVAVWSVDLNFCERSLVSLVYSPPPHHHEQGHGHGGSATSDPWIVKDLILHAWWHIFVSMGLYLLSTVIMLDGLIVQGWNPKIEMKAGGWLPVVQIVSTKED</sequence>
<feature type="transmembrane region" description="Helical" evidence="9">
    <location>
        <begin position="151"/>
        <end position="169"/>
    </location>
</feature>
<accession>A0A9P6PSP7</accession>
<dbReference type="Proteomes" id="UP000726737">
    <property type="component" value="Unassembled WGS sequence"/>
</dbReference>
<comment type="similarity">
    <text evidence="2">Belongs to the alkaline ceramidase family.</text>
</comment>
<evidence type="ECO:0000256" key="7">
    <source>
        <dbReference type="PIRSR" id="PIRSR608901-1"/>
    </source>
</evidence>
<keyword evidence="3 9" id="KW-0812">Transmembrane</keyword>
<feature type="transmembrane region" description="Helical" evidence="9">
    <location>
        <begin position="272"/>
        <end position="296"/>
    </location>
</feature>
<dbReference type="OrthoDB" id="187171at2759"/>
<feature type="transmembrane region" description="Helical" evidence="9">
    <location>
        <begin position="33"/>
        <end position="53"/>
    </location>
</feature>
<evidence type="ECO:0000256" key="8">
    <source>
        <dbReference type="PIRSR" id="PIRSR608901-2"/>
    </source>
</evidence>
<dbReference type="GO" id="GO:0016811">
    <property type="term" value="F:hydrolase activity, acting on carbon-nitrogen (but not peptide) bonds, in linear amides"/>
    <property type="evidence" value="ECO:0007669"/>
    <property type="project" value="InterPro"/>
</dbReference>
<keyword evidence="7" id="KW-0479">Metal-binding</keyword>
<name>A0A9P6PSP7_9FUNG</name>
<evidence type="ECO:0000256" key="1">
    <source>
        <dbReference type="ARBA" id="ARBA00004141"/>
    </source>
</evidence>
<dbReference type="GO" id="GO:0005789">
    <property type="term" value="C:endoplasmic reticulum membrane"/>
    <property type="evidence" value="ECO:0007669"/>
    <property type="project" value="TreeGrafter"/>
</dbReference>
<evidence type="ECO:0000256" key="4">
    <source>
        <dbReference type="ARBA" id="ARBA00022801"/>
    </source>
</evidence>
<dbReference type="PANTHER" id="PTHR46187:SF3">
    <property type="entry name" value="ALKALINE CERAMIDASE 3"/>
    <property type="match status" value="1"/>
</dbReference>
<feature type="binding site" evidence="7">
    <location>
        <position position="19"/>
    </location>
    <ligand>
        <name>Ca(2+)</name>
        <dbReference type="ChEBI" id="CHEBI:29108"/>
    </ligand>
</feature>
<evidence type="ECO:0000313" key="10">
    <source>
        <dbReference type="EMBL" id="KAG0253246.1"/>
    </source>
</evidence>
<feature type="binding site" evidence="7">
    <location>
        <position position="23"/>
    </location>
    <ligand>
        <name>Ca(2+)</name>
        <dbReference type="ChEBI" id="CHEBI:29108"/>
    </ligand>
</feature>
<comment type="subcellular location">
    <subcellularLocation>
        <location evidence="1">Membrane</location>
        <topology evidence="1">Multi-pass membrane protein</topology>
    </subcellularLocation>
</comment>
<evidence type="ECO:0000256" key="2">
    <source>
        <dbReference type="ARBA" id="ARBA00009780"/>
    </source>
</evidence>
<dbReference type="PANTHER" id="PTHR46187">
    <property type="entry name" value="ALKALINE CERAMIDASE 3"/>
    <property type="match status" value="1"/>
</dbReference>
<gene>
    <name evidence="10" type="primary">ACER3_3</name>
    <name evidence="10" type="ORF">BG011_006449</name>
</gene>
<organism evidence="10 11">
    <name type="scientific">Mortierella polycephala</name>
    <dbReference type="NCBI Taxonomy" id="41804"/>
    <lineage>
        <taxon>Eukaryota</taxon>
        <taxon>Fungi</taxon>
        <taxon>Fungi incertae sedis</taxon>
        <taxon>Mucoromycota</taxon>
        <taxon>Mortierellomycotina</taxon>
        <taxon>Mortierellomycetes</taxon>
        <taxon>Mortierellales</taxon>
        <taxon>Mortierellaceae</taxon>
        <taxon>Mortierella</taxon>
    </lineage>
</organism>
<feature type="transmembrane region" description="Helical" evidence="9">
    <location>
        <begin position="97"/>
        <end position="116"/>
    </location>
</feature>
<keyword evidence="7" id="KW-0106">Calcium</keyword>
<feature type="transmembrane region" description="Helical" evidence="9">
    <location>
        <begin position="209"/>
        <end position="227"/>
    </location>
</feature>
<reference evidence="10" key="1">
    <citation type="journal article" date="2020" name="Fungal Divers.">
        <title>Resolving the Mortierellaceae phylogeny through synthesis of multi-gene phylogenetics and phylogenomics.</title>
        <authorList>
            <person name="Vandepol N."/>
            <person name="Liber J."/>
            <person name="Desiro A."/>
            <person name="Na H."/>
            <person name="Kennedy M."/>
            <person name="Barry K."/>
            <person name="Grigoriev I.V."/>
            <person name="Miller A.N."/>
            <person name="O'Donnell K."/>
            <person name="Stajich J.E."/>
            <person name="Bonito G."/>
        </authorList>
    </citation>
    <scope>NUCLEOTIDE SEQUENCE</scope>
    <source>
        <strain evidence="10">KOD948</strain>
    </source>
</reference>
<comment type="caution">
    <text evidence="10">The sequence shown here is derived from an EMBL/GenBank/DDBJ whole genome shotgun (WGS) entry which is preliminary data.</text>
</comment>
<feature type="transmembrane region" description="Helical" evidence="9">
    <location>
        <begin position="128"/>
        <end position="144"/>
    </location>
</feature>
<dbReference type="GO" id="GO:0046872">
    <property type="term" value="F:metal ion binding"/>
    <property type="evidence" value="ECO:0007669"/>
    <property type="project" value="UniProtKB-KW"/>
</dbReference>
<keyword evidence="4" id="KW-0378">Hydrolase</keyword>
<evidence type="ECO:0000256" key="3">
    <source>
        <dbReference type="ARBA" id="ARBA00022692"/>
    </source>
</evidence>
<feature type="binding site" evidence="7">
    <location>
        <position position="18"/>
    </location>
    <ligand>
        <name>Ca(2+)</name>
        <dbReference type="ChEBI" id="CHEBI:29108"/>
    </ligand>
</feature>
<evidence type="ECO:0000256" key="9">
    <source>
        <dbReference type="SAM" id="Phobius"/>
    </source>
</evidence>
<evidence type="ECO:0000313" key="11">
    <source>
        <dbReference type="Proteomes" id="UP000726737"/>
    </source>
</evidence>
<feature type="transmembrane region" description="Helical" evidence="9">
    <location>
        <begin position="175"/>
        <end position="197"/>
    </location>
</feature>
<feature type="binding site" evidence="7">
    <location>
        <position position="21"/>
    </location>
    <ligand>
        <name>Ca(2+)</name>
        <dbReference type="ChEBI" id="CHEBI:29108"/>
    </ligand>
</feature>
<dbReference type="Pfam" id="PF05875">
    <property type="entry name" value="Ceramidase"/>
    <property type="match status" value="1"/>
</dbReference>
<dbReference type="InterPro" id="IPR008901">
    <property type="entry name" value="ACER"/>
</dbReference>
<evidence type="ECO:0000256" key="6">
    <source>
        <dbReference type="ARBA" id="ARBA00023136"/>
    </source>
</evidence>
<keyword evidence="11" id="KW-1185">Reference proteome</keyword>
<keyword evidence="5 9" id="KW-1133">Transmembrane helix</keyword>
<evidence type="ECO:0000256" key="5">
    <source>
        <dbReference type="ARBA" id="ARBA00022989"/>
    </source>
</evidence>
<feature type="binding site" evidence="8">
    <location>
        <position position="113"/>
    </location>
    <ligand>
        <name>Zn(2+)</name>
        <dbReference type="ChEBI" id="CHEBI:29105"/>
        <note>catalytic</note>
    </ligand>
</feature>
<feature type="binding site" evidence="7">
    <location>
        <position position="32"/>
    </location>
    <ligand>
        <name>Ca(2+)</name>
        <dbReference type="ChEBI" id="CHEBI:29108"/>
    </ligand>
</feature>
<proteinExistence type="inferred from homology"/>
<dbReference type="GO" id="GO:0046513">
    <property type="term" value="P:ceramide biosynthetic process"/>
    <property type="evidence" value="ECO:0007669"/>
    <property type="project" value="TreeGrafter"/>
</dbReference>
<dbReference type="AlphaFoldDB" id="A0A9P6PSP7"/>
<keyword evidence="6 9" id="KW-0472">Membrane</keyword>
<feature type="binding site" evidence="8">
    <location>
        <position position="275"/>
    </location>
    <ligand>
        <name>Zn(2+)</name>
        <dbReference type="ChEBI" id="CHEBI:29105"/>
        <note>catalytic</note>
    </ligand>
</feature>
<dbReference type="EMBL" id="JAAAJA010000469">
    <property type="protein sequence ID" value="KAG0253246.1"/>
    <property type="molecule type" value="Genomic_DNA"/>
</dbReference>
<dbReference type="GO" id="GO:0046514">
    <property type="term" value="P:ceramide catabolic process"/>
    <property type="evidence" value="ECO:0007669"/>
    <property type="project" value="TreeGrafter"/>
</dbReference>